<dbReference type="Proteomes" id="UP000320876">
    <property type="component" value="Unassembled WGS sequence"/>
</dbReference>
<reference evidence="1 2" key="1">
    <citation type="submission" date="2019-06" db="EMBL/GenBank/DDBJ databases">
        <title>Sequencing the genomes of 1000 actinobacteria strains.</title>
        <authorList>
            <person name="Klenk H.-P."/>
        </authorList>
    </citation>
    <scope>NUCLEOTIDE SEQUENCE [LARGE SCALE GENOMIC DNA]</scope>
    <source>
        <strain evidence="1 2">DSM 45679</strain>
    </source>
</reference>
<accession>A0A542DE80</accession>
<gene>
    <name evidence="1" type="ORF">FB471_1065</name>
</gene>
<comment type="caution">
    <text evidence="1">The sequence shown here is derived from an EMBL/GenBank/DDBJ whole genome shotgun (WGS) entry which is preliminary data.</text>
</comment>
<dbReference type="AlphaFoldDB" id="A0A542DE80"/>
<proteinExistence type="predicted"/>
<dbReference type="RefSeq" id="WP_141996201.1">
    <property type="nucleotide sequence ID" value="NZ_VFML01000001.1"/>
</dbReference>
<sequence>MSAVVVTGPEVPDELIEVPLADSYGTVHATVPAWNVAGLLLHRRPRLERLQLGYQVRENSRIWLLCIPDHGYLPLECYSKAAATKAARAFRRDADDGAVTGCTSADLARWVRAWCSRNPDAVPLLGYD</sequence>
<name>A0A542DE80_AMYCI</name>
<keyword evidence="2" id="KW-1185">Reference proteome</keyword>
<organism evidence="1 2">
    <name type="scientific">Amycolatopsis cihanbeyliensis</name>
    <dbReference type="NCBI Taxonomy" id="1128664"/>
    <lineage>
        <taxon>Bacteria</taxon>
        <taxon>Bacillati</taxon>
        <taxon>Actinomycetota</taxon>
        <taxon>Actinomycetes</taxon>
        <taxon>Pseudonocardiales</taxon>
        <taxon>Pseudonocardiaceae</taxon>
        <taxon>Amycolatopsis</taxon>
    </lineage>
</organism>
<dbReference type="EMBL" id="VFML01000001">
    <property type="protein sequence ID" value="TQJ01387.1"/>
    <property type="molecule type" value="Genomic_DNA"/>
</dbReference>
<protein>
    <submittedName>
        <fullName evidence="1">Uncharacterized protein</fullName>
    </submittedName>
</protein>
<evidence type="ECO:0000313" key="1">
    <source>
        <dbReference type="EMBL" id="TQJ01387.1"/>
    </source>
</evidence>
<evidence type="ECO:0000313" key="2">
    <source>
        <dbReference type="Proteomes" id="UP000320876"/>
    </source>
</evidence>